<feature type="compositionally biased region" description="Low complexity" evidence="1">
    <location>
        <begin position="585"/>
        <end position="609"/>
    </location>
</feature>
<sequence length="615" mass="69726">MAASKREREAGGAGSSRLQLPLQVALGAALALLVLGWNSQRSSTAPQPQQPQLYVNDLSLPLDVGAVERQDEADLWCAPRPAPSWPPTDEQLRQLRVAVVIDPVCHRQEQMPEEKLKACLDVIISHCRDTTKNGCFGGWGNKAPECKDVLPLDKWPDGTRPPVKWGHYQLWWQTIMTSIAPHLRTGGWGNLKLISDPKSASERRMASCADLLITSTVMFWQLYPFKHFMRPWQRLILVEQYGAGTFMVPADMEQFTEANRTLAIVKHVLVDPPEHQNGPYIEERAHLALMAPLIKDGQKYLTMRERPWKQATLDKMEVLLPMTVRFSNPIQCGGSWGFSRFHGFFTKNHNRWPIPPLAERPYDVTFIGKLEYEAKAEVSGVTTHRQAAVKALSAFRDKWGHQYKVYVPQGERLEYHEYIALLKQSKLVLSPWGWGEWSHKDFEILMAGCLIIKPRADIFKIHPNIFQHNVTAISTKEDLSDLEQQVLPFLKDLPRAQTAATRAQGLFRHYSRPEVLAKDWDELLLRKLRESFTQEQQAALAEAEALGEARRPQLEKEDEAIAVEEELRRQEEEERLRLAAEAEAAKAAGAEQAETEAAGEQAAAAAEQQDGARRR</sequence>
<dbReference type="OrthoDB" id="509437at2759"/>
<dbReference type="Proteomes" id="UP000239649">
    <property type="component" value="Unassembled WGS sequence"/>
</dbReference>
<protein>
    <submittedName>
        <fullName evidence="2">Uncharacterized protein</fullName>
    </submittedName>
</protein>
<keyword evidence="3" id="KW-1185">Reference proteome</keyword>
<evidence type="ECO:0000256" key="1">
    <source>
        <dbReference type="SAM" id="MobiDB-lite"/>
    </source>
</evidence>
<name>A0A2P6VS95_9CHLO</name>
<proteinExistence type="predicted"/>
<feature type="compositionally biased region" description="Basic and acidic residues" evidence="1">
    <location>
        <begin position="565"/>
        <end position="584"/>
    </location>
</feature>
<organism evidence="2 3">
    <name type="scientific">Micractinium conductrix</name>
    <dbReference type="NCBI Taxonomy" id="554055"/>
    <lineage>
        <taxon>Eukaryota</taxon>
        <taxon>Viridiplantae</taxon>
        <taxon>Chlorophyta</taxon>
        <taxon>core chlorophytes</taxon>
        <taxon>Trebouxiophyceae</taxon>
        <taxon>Chlorellales</taxon>
        <taxon>Chlorellaceae</taxon>
        <taxon>Chlorella clade</taxon>
        <taxon>Micractinium</taxon>
    </lineage>
</organism>
<gene>
    <name evidence="2" type="ORF">C2E20_0555</name>
</gene>
<dbReference type="AlphaFoldDB" id="A0A2P6VS95"/>
<dbReference type="EMBL" id="LHPF02000001">
    <property type="protein sequence ID" value="PSC76930.1"/>
    <property type="molecule type" value="Genomic_DNA"/>
</dbReference>
<evidence type="ECO:0000313" key="3">
    <source>
        <dbReference type="Proteomes" id="UP000239649"/>
    </source>
</evidence>
<comment type="caution">
    <text evidence="2">The sequence shown here is derived from an EMBL/GenBank/DDBJ whole genome shotgun (WGS) entry which is preliminary data.</text>
</comment>
<feature type="region of interest" description="Disordered" evidence="1">
    <location>
        <begin position="564"/>
        <end position="615"/>
    </location>
</feature>
<accession>A0A2P6VS95</accession>
<reference evidence="2 3" key="1">
    <citation type="journal article" date="2018" name="Plant J.">
        <title>Genome sequences of Chlorella sorokiniana UTEX 1602 and Micractinium conductrix SAG 241.80: implications to maltose excretion by a green alga.</title>
        <authorList>
            <person name="Arriola M.B."/>
            <person name="Velmurugan N."/>
            <person name="Zhang Y."/>
            <person name="Plunkett M.H."/>
            <person name="Hondzo H."/>
            <person name="Barney B.M."/>
        </authorList>
    </citation>
    <scope>NUCLEOTIDE SEQUENCE [LARGE SCALE GENOMIC DNA]</scope>
    <source>
        <strain evidence="2 3">SAG 241.80</strain>
    </source>
</reference>
<evidence type="ECO:0000313" key="2">
    <source>
        <dbReference type="EMBL" id="PSC76930.1"/>
    </source>
</evidence>